<dbReference type="EMBL" id="OD565317">
    <property type="protein sequence ID" value="CAD7441451.1"/>
    <property type="molecule type" value="Genomic_DNA"/>
</dbReference>
<dbReference type="SMART" id="SM00194">
    <property type="entry name" value="PTPc"/>
    <property type="match status" value="2"/>
</dbReference>
<dbReference type="CDD" id="cd00047">
    <property type="entry name" value="PTPc"/>
    <property type="match status" value="1"/>
</dbReference>
<feature type="domain" description="Tyrosine specific protein phosphatases" evidence="4">
    <location>
        <begin position="690"/>
        <end position="762"/>
    </location>
</feature>
<dbReference type="SUPFAM" id="SSF52799">
    <property type="entry name" value="(Phosphotyrosine protein) phosphatases II"/>
    <property type="match status" value="2"/>
</dbReference>
<dbReference type="PANTHER" id="PTHR19134">
    <property type="entry name" value="RECEPTOR-TYPE TYROSINE-PROTEIN PHOSPHATASE"/>
    <property type="match status" value="1"/>
</dbReference>
<organism evidence="5">
    <name type="scientific">Timema bartmani</name>
    <dbReference type="NCBI Taxonomy" id="61472"/>
    <lineage>
        <taxon>Eukaryota</taxon>
        <taxon>Metazoa</taxon>
        <taxon>Ecdysozoa</taxon>
        <taxon>Arthropoda</taxon>
        <taxon>Hexapoda</taxon>
        <taxon>Insecta</taxon>
        <taxon>Pterygota</taxon>
        <taxon>Neoptera</taxon>
        <taxon>Polyneoptera</taxon>
        <taxon>Phasmatodea</taxon>
        <taxon>Timematodea</taxon>
        <taxon>Timematoidea</taxon>
        <taxon>Timematidae</taxon>
        <taxon>Timema</taxon>
    </lineage>
</organism>
<feature type="domain" description="Tyrosine-protein phosphatase" evidence="3">
    <location>
        <begin position="61"/>
        <end position="414"/>
    </location>
</feature>
<evidence type="ECO:0000256" key="1">
    <source>
        <dbReference type="SAM" id="MobiDB-lite"/>
    </source>
</evidence>
<dbReference type="PRINTS" id="PR00700">
    <property type="entry name" value="PRTYPHPHTASE"/>
</dbReference>
<dbReference type="InterPro" id="IPR000387">
    <property type="entry name" value="Tyr_Pase_dom"/>
</dbReference>
<feature type="domain" description="Tyrosine specific protein phosphatases" evidence="4">
    <location>
        <begin position="330"/>
        <end position="405"/>
    </location>
</feature>
<evidence type="ECO:0000259" key="4">
    <source>
        <dbReference type="PROSITE" id="PS50056"/>
    </source>
</evidence>
<dbReference type="InterPro" id="IPR050348">
    <property type="entry name" value="Protein-Tyr_Phosphatase"/>
</dbReference>
<reference evidence="5" key="1">
    <citation type="submission" date="2020-11" db="EMBL/GenBank/DDBJ databases">
        <authorList>
            <person name="Tran Van P."/>
        </authorList>
    </citation>
    <scope>NUCLEOTIDE SEQUENCE</scope>
</reference>
<dbReference type="InterPro" id="IPR000242">
    <property type="entry name" value="PTP_cat"/>
</dbReference>
<dbReference type="GO" id="GO:0048666">
    <property type="term" value="P:neuron development"/>
    <property type="evidence" value="ECO:0007669"/>
    <property type="project" value="UniProtKB-ARBA"/>
</dbReference>
<dbReference type="Gene3D" id="3.90.190.10">
    <property type="entry name" value="Protein tyrosine phosphatase superfamily"/>
    <property type="match status" value="3"/>
</dbReference>
<accession>A0A7R9EU49</accession>
<evidence type="ECO:0000256" key="2">
    <source>
        <dbReference type="SAM" id="Phobius"/>
    </source>
</evidence>
<feature type="region of interest" description="Disordered" evidence="1">
    <location>
        <begin position="1007"/>
        <end position="1047"/>
    </location>
</feature>
<evidence type="ECO:0008006" key="6">
    <source>
        <dbReference type="Google" id="ProtNLM"/>
    </source>
</evidence>
<dbReference type="PROSITE" id="PS00383">
    <property type="entry name" value="TYR_PHOSPHATASE_1"/>
    <property type="match status" value="1"/>
</dbReference>
<feature type="domain" description="Tyrosine-protein phosphatase" evidence="3">
    <location>
        <begin position="446"/>
        <end position="771"/>
    </location>
</feature>
<dbReference type="Pfam" id="PF00102">
    <property type="entry name" value="Y_phosphatase"/>
    <property type="match status" value="3"/>
</dbReference>
<protein>
    <recommendedName>
        <fullName evidence="6">Protein tyrosine phosphatase</fullName>
    </recommendedName>
</protein>
<proteinExistence type="predicted"/>
<dbReference type="InterPro" id="IPR016130">
    <property type="entry name" value="Tyr_Pase_AS"/>
</dbReference>
<dbReference type="InterPro" id="IPR003595">
    <property type="entry name" value="Tyr_Pase_cat"/>
</dbReference>
<feature type="transmembrane region" description="Helical" evidence="2">
    <location>
        <begin position="1402"/>
        <end position="1427"/>
    </location>
</feature>
<dbReference type="GO" id="GO:0004725">
    <property type="term" value="F:protein tyrosine phosphatase activity"/>
    <property type="evidence" value="ECO:0007669"/>
    <property type="project" value="InterPro"/>
</dbReference>
<dbReference type="InterPro" id="IPR029021">
    <property type="entry name" value="Prot-tyrosine_phosphatase-like"/>
</dbReference>
<keyword evidence="2" id="KW-1133">Transmembrane helix</keyword>
<dbReference type="PROSITE" id="PS50056">
    <property type="entry name" value="TYR_PHOSPHATASE_2"/>
    <property type="match status" value="2"/>
</dbReference>
<evidence type="ECO:0000259" key="3">
    <source>
        <dbReference type="PROSITE" id="PS50055"/>
    </source>
</evidence>
<dbReference type="PANTHER" id="PTHR19134:SF561">
    <property type="entry name" value="PROTEIN TYROSINE PHOSPHATASE 36E, ISOFORM A"/>
    <property type="match status" value="1"/>
</dbReference>
<keyword evidence="2" id="KW-0812">Transmembrane</keyword>
<dbReference type="PROSITE" id="PS50055">
    <property type="entry name" value="TYR_PHOSPHATASE_PTP"/>
    <property type="match status" value="2"/>
</dbReference>
<dbReference type="SMART" id="SM00404">
    <property type="entry name" value="PTPc_motif"/>
    <property type="match status" value="2"/>
</dbReference>
<evidence type="ECO:0000313" key="5">
    <source>
        <dbReference type="EMBL" id="CAD7441451.1"/>
    </source>
</evidence>
<sequence length="1592" mass="179349">MEKFHKTACKVETHSCRHAMKTSNKEKNQNQKQVHQFNVKVTFIIIRREGSVAGVGNEGSSHVRPIREGVVIAADTHDYNRVVLEPLEETPDSDYVNASYVDSLLKPNAYIVTQGPTENTVTDFWRMVWQENASCIVMLTKTFDFIKVMCMQYWPASKDLSETHGGIKISILKEEELANFHIRIFRLVKKEGGEVIMRPALALTCNVTIKGVRGKTDSRVEHDSIEHRAAAPLVARYTALTSVLHNTVLLQRARSVARLLAPVWPLLITTNVFYFIFKSLARSGRPLSQAGLALAPKVSGGNKRDVVRDLIQFHYTQWHSHTCPFSNAILEFRRRVRSVVGTIQSDLSGPMVVHCNDGGGRSGVYLAVDANMELMEEEDAFDVFGYFKKLRQSRKGLIENLDQYKFVYDTLEEFVSCGNSWFPVKELSARLKQKSIKNPLTKINEYQHEYQLICKQTPRFTIGDCAGGHRADNREKNRDVLIVPPDNFRPYLTSFQGNNFTDYINAVFVDVKEAGLNELVSSGWDRVEGDWAVVDEDRAGEGEWGYTKPREYIVTEWPLKNTCGEFWSLVYDYECSAVVVLCVPPLNSQNHPSFWPEGRHSKKYGPVFTIDHISHNHYSNIKTWVFRINKKDSKQIHRRSIYVPGDDHRKIVSLTELMAGVKAPPRTVQLFQLGCWPMGHKVPTSTNSLVELMNMVERWRQRTDYGPVTVVSPDGRGRCGVYCAANACIEQVIQHGEVDVFQAVKTVRRHRPQLVENMTEYKYCYDLVLHYVLHYLNKDMKEKNEQEQLWYIDFGRGSALPQTPEEPLLHSDELAQQLGARKRLTSRWNCCSCELLSPCCERSHAEEHPLPSPTIDRSLSELAVINSLPVYSGEVVAARRKQPHARWKEHPPLQRLALPRETLKITVAPPDSLSSPPAICEIIDRTLYSANNQSSNEAMDITCKENTVADNTNKDDEHRYVNVENNITRSKSEKVKSFEKSNNIKGGIIVSTSSDLTFAHTTLREGKEIEAETTRKRSKSLKRGLSHRRRSSHGKGLGSKSITPRNETVDEKFQTHIHLTCDNRSGGKNMFFEERFARQMSLASNDIPLDELHKKLIATFSDSTCSDFVTAGSYSPTNEHISISRRSTLSDIFATGSDVTTSEMDTVFNDLHSFEDDDIGNEVLNSDHYLTMSNTIVSGEGSEIALAEMELDCSEMVLDENYSDDGDLVDVECTMLCEGGDHKDNFENNALNSIECKYAISLDISTESIANGNETSTSNLYCAATHVDSVSAVNSLDATDIAAGSNSCTAIDHSDNFTTEHSFYNVNAKSIVTCEQDLDIAAGGNHLEDTYAASHYNELVPTAANTDVASNNAFYEEDLVRDLTRNSENRLYANFIKFHDGVPTNAHKYFIQTYDKRNQTEMGLMSTMLFILMLMWVNGLIPVMVSVPLNHIIDKRSITDITTKHDLLLQVPENVFLGIDQLRLVTPSDQEIMQRKPLLGAEDTVKLYVYYNQREAGKRRERVIPTLHLHSVQHAVAHKSTGITDFPLPRLPLCCSCPASNMQTTLAPGNSIVLVAAPQTNGVFRVPLVSSVSGTKKISSDWNQSKIVIETI</sequence>
<feature type="compositionally biased region" description="Basic residues" evidence="1">
    <location>
        <begin position="1016"/>
        <end position="1033"/>
    </location>
</feature>
<gene>
    <name evidence="5" type="ORF">TBIB3V08_LOCUS3917</name>
</gene>
<name>A0A7R9EU49_9NEOP</name>
<keyword evidence="2" id="KW-0472">Membrane</keyword>
<feature type="transmembrane region" description="Helical" evidence="2">
    <location>
        <begin position="259"/>
        <end position="277"/>
    </location>
</feature>